<keyword evidence="1" id="KW-0812">Transmembrane</keyword>
<comment type="caution">
    <text evidence="2">The sequence shown here is derived from an EMBL/GenBank/DDBJ whole genome shotgun (WGS) entry which is preliminary data.</text>
</comment>
<dbReference type="Proteomes" id="UP000785679">
    <property type="component" value="Unassembled WGS sequence"/>
</dbReference>
<evidence type="ECO:0000313" key="3">
    <source>
        <dbReference type="Proteomes" id="UP000785679"/>
    </source>
</evidence>
<reference evidence="2" key="1">
    <citation type="submission" date="2019-06" db="EMBL/GenBank/DDBJ databases">
        <authorList>
            <person name="Zheng W."/>
        </authorList>
    </citation>
    <scope>NUCLEOTIDE SEQUENCE</scope>
    <source>
        <strain evidence="2">QDHG01</strain>
    </source>
</reference>
<proteinExistence type="predicted"/>
<keyword evidence="1" id="KW-0472">Membrane</keyword>
<gene>
    <name evidence="2" type="ORF">FGO68_gene6139</name>
</gene>
<sequence length="130" mass="14497">MKANKNMDKLMILLGSVIYLLALQTFCRPHMLLLANFFILGGLGINQGKTRTVKALSNTKALIRNPILLGLGCIFVGFQPFIAMGVLLQLYGFLKEASYAAAKRYKSILKGFLQFHAIIEDFKKQLTSRA</sequence>
<protein>
    <submittedName>
        <fullName evidence="2">Uncharacterized protein</fullName>
    </submittedName>
</protein>
<feature type="transmembrane region" description="Helical" evidence="1">
    <location>
        <begin position="67"/>
        <end position="94"/>
    </location>
</feature>
<keyword evidence="3" id="KW-1185">Reference proteome</keyword>
<accession>A0A8J8NSF7</accession>
<dbReference type="EMBL" id="RRYP01008211">
    <property type="protein sequence ID" value="TNV79934.1"/>
    <property type="molecule type" value="Genomic_DNA"/>
</dbReference>
<name>A0A8J8NSF7_HALGN</name>
<keyword evidence="1" id="KW-1133">Transmembrane helix</keyword>
<evidence type="ECO:0000256" key="1">
    <source>
        <dbReference type="SAM" id="Phobius"/>
    </source>
</evidence>
<organism evidence="2 3">
    <name type="scientific">Halteria grandinella</name>
    <dbReference type="NCBI Taxonomy" id="5974"/>
    <lineage>
        <taxon>Eukaryota</taxon>
        <taxon>Sar</taxon>
        <taxon>Alveolata</taxon>
        <taxon>Ciliophora</taxon>
        <taxon>Intramacronucleata</taxon>
        <taxon>Spirotrichea</taxon>
        <taxon>Stichotrichia</taxon>
        <taxon>Sporadotrichida</taxon>
        <taxon>Halteriidae</taxon>
        <taxon>Halteria</taxon>
    </lineage>
</organism>
<dbReference type="AlphaFoldDB" id="A0A8J8NSF7"/>
<evidence type="ECO:0000313" key="2">
    <source>
        <dbReference type="EMBL" id="TNV79934.1"/>
    </source>
</evidence>